<evidence type="ECO:0000259" key="11">
    <source>
        <dbReference type="PROSITE" id="PS51713"/>
    </source>
</evidence>
<feature type="region of interest" description="G2" evidence="8">
    <location>
        <begin position="47"/>
        <end position="51"/>
    </location>
</feature>
<dbReference type="SUPFAM" id="SSF54814">
    <property type="entry name" value="Prokaryotic type KH domain (KH-domain type II)"/>
    <property type="match status" value="1"/>
</dbReference>
<dbReference type="GO" id="GO:0043024">
    <property type="term" value="F:ribosomal small subunit binding"/>
    <property type="evidence" value="ECO:0007669"/>
    <property type="project" value="TreeGrafter"/>
</dbReference>
<reference evidence="12" key="1">
    <citation type="journal article" date="2011" name="Environ. Microbiol.">
        <title>Genomic insights into the metabolic potential of the polycyclic aromatic hydrocarbon degrading sulfate-reducing Deltaproteobacterium N47.</title>
        <authorList>
            <person name="Bergmann F."/>
            <person name="Selesi D."/>
            <person name="Weinmaier T."/>
            <person name="Tischler P."/>
            <person name="Rattei T."/>
            <person name="Meckenstock R.U."/>
        </authorList>
    </citation>
    <scope>NUCLEOTIDE SEQUENCE</scope>
</reference>
<dbReference type="InterPro" id="IPR005662">
    <property type="entry name" value="GTPase_Era-like"/>
</dbReference>
<dbReference type="GO" id="GO:0070181">
    <property type="term" value="F:small ribosomal subunit rRNA binding"/>
    <property type="evidence" value="ECO:0007669"/>
    <property type="project" value="UniProtKB-UniRule"/>
</dbReference>
<dbReference type="GO" id="GO:0005886">
    <property type="term" value="C:plasma membrane"/>
    <property type="evidence" value="ECO:0007669"/>
    <property type="project" value="UniProtKB-SubCell"/>
</dbReference>
<keyword evidence="7" id="KW-0472">Membrane</keyword>
<keyword evidence="7" id="KW-0699">rRNA-binding</keyword>
<dbReference type="PANTHER" id="PTHR42698">
    <property type="entry name" value="GTPASE ERA"/>
    <property type="match status" value="1"/>
</dbReference>
<feature type="region of interest" description="G4" evidence="8">
    <location>
        <begin position="130"/>
        <end position="133"/>
    </location>
</feature>
<dbReference type="CDD" id="cd22534">
    <property type="entry name" value="KH-II_Era"/>
    <property type="match status" value="1"/>
</dbReference>
<comment type="subcellular location">
    <subcellularLocation>
        <location evidence="7">Cytoplasm</location>
    </subcellularLocation>
    <subcellularLocation>
        <location evidence="7">Cell membrane</location>
        <topology evidence="7">Peripheral membrane protein</topology>
    </subcellularLocation>
</comment>
<dbReference type="NCBIfam" id="TIGR00436">
    <property type="entry name" value="era"/>
    <property type="match status" value="1"/>
</dbReference>
<evidence type="ECO:0000256" key="1">
    <source>
        <dbReference type="ARBA" id="ARBA00007921"/>
    </source>
</evidence>
<dbReference type="EMBL" id="FR695877">
    <property type="protein sequence ID" value="CBX30907.1"/>
    <property type="molecule type" value="Genomic_DNA"/>
</dbReference>
<sequence length="303" mass="33548">MNNAESEEKTEFKSGYVAIAGAPNAGKSTLLNKLLGFKISITSKKPQTTRNKILGVVHRPLSQLVFIDTPGIFKANNALNIKIVDAALSTFGDVDIILIVGDAANPDSKSESILIKNMESINKPVVLALNKIDIVDKSKLLEIIIQWEKRFDFKAVVPVSAKSAEGVEDLLCVLENILPPGPAFFPEDMLTDVPERFVAAEMIREKIFRLTGQEIPYASAVTIDSFTDKKNKGLVAIEATIHIERDSQKGIIIGKNGSKLKQIGIEARQEIEQLIGKKVFLQLFVKVDKDWSKNDRTLKQFLY</sequence>
<dbReference type="PANTHER" id="PTHR42698:SF1">
    <property type="entry name" value="GTPASE ERA, MITOCHONDRIAL"/>
    <property type="match status" value="1"/>
</dbReference>
<keyword evidence="7" id="KW-1003">Cell membrane</keyword>
<dbReference type="Pfam" id="PF07650">
    <property type="entry name" value="KH_2"/>
    <property type="match status" value="1"/>
</dbReference>
<protein>
    <recommendedName>
        <fullName evidence="2 7">GTPase Era</fullName>
    </recommendedName>
</protein>
<dbReference type="NCBIfam" id="NF000908">
    <property type="entry name" value="PRK00089.1"/>
    <property type="match status" value="1"/>
</dbReference>
<accession>E1YLC4</accession>
<evidence type="ECO:0000256" key="6">
    <source>
        <dbReference type="ARBA" id="ARBA00023134"/>
    </source>
</evidence>
<dbReference type="InterPro" id="IPR027417">
    <property type="entry name" value="P-loop_NTPase"/>
</dbReference>
<keyword evidence="4 7" id="KW-0547">Nucleotide-binding</keyword>
<feature type="binding site" evidence="7">
    <location>
        <begin position="130"/>
        <end position="133"/>
    </location>
    <ligand>
        <name>GTP</name>
        <dbReference type="ChEBI" id="CHEBI:37565"/>
    </ligand>
</feature>
<feature type="region of interest" description="G3" evidence="8">
    <location>
        <begin position="68"/>
        <end position="71"/>
    </location>
</feature>
<keyword evidence="3 7" id="KW-0690">Ribosome biogenesis</keyword>
<comment type="subunit">
    <text evidence="7">Monomer.</text>
</comment>
<dbReference type="AlphaFoldDB" id="E1YLC4"/>
<evidence type="ECO:0000256" key="7">
    <source>
        <dbReference type="HAMAP-Rule" id="MF_00367"/>
    </source>
</evidence>
<evidence type="ECO:0000256" key="3">
    <source>
        <dbReference type="ARBA" id="ARBA00022517"/>
    </source>
</evidence>
<dbReference type="SUPFAM" id="SSF52540">
    <property type="entry name" value="P-loop containing nucleoside triphosphate hydrolases"/>
    <property type="match status" value="1"/>
</dbReference>
<dbReference type="GO" id="GO:0005829">
    <property type="term" value="C:cytosol"/>
    <property type="evidence" value="ECO:0007669"/>
    <property type="project" value="TreeGrafter"/>
</dbReference>
<comment type="function">
    <text evidence="7">An essential GTPase that binds both GDP and GTP, with rapid nucleotide exchange. Plays a role in 16S rRNA processing and 30S ribosomal subunit biogenesis and possibly also in cell cycle regulation and energy metabolism.</text>
</comment>
<keyword evidence="5 7" id="KW-0694">RNA-binding</keyword>
<evidence type="ECO:0000256" key="4">
    <source>
        <dbReference type="ARBA" id="ARBA00022741"/>
    </source>
</evidence>
<organism evidence="12">
    <name type="scientific">uncultured Desulfobacterium sp</name>
    <dbReference type="NCBI Taxonomy" id="201089"/>
    <lineage>
        <taxon>Bacteria</taxon>
        <taxon>Pseudomonadati</taxon>
        <taxon>Thermodesulfobacteriota</taxon>
        <taxon>Desulfobacteria</taxon>
        <taxon>Desulfobacterales</taxon>
        <taxon>Desulfobacteriaceae</taxon>
        <taxon>Desulfobacterium</taxon>
        <taxon>environmental samples</taxon>
    </lineage>
</organism>
<evidence type="ECO:0000256" key="8">
    <source>
        <dbReference type="PROSITE-ProRule" id="PRU01050"/>
    </source>
</evidence>
<dbReference type="Pfam" id="PF01926">
    <property type="entry name" value="MMR_HSR1"/>
    <property type="match status" value="1"/>
</dbReference>
<feature type="domain" description="KH type-2" evidence="10">
    <location>
        <begin position="211"/>
        <end position="289"/>
    </location>
</feature>
<keyword evidence="6 7" id="KW-0342">GTP-binding</keyword>
<dbReference type="GO" id="GO:0000028">
    <property type="term" value="P:ribosomal small subunit assembly"/>
    <property type="evidence" value="ECO:0007669"/>
    <property type="project" value="TreeGrafter"/>
</dbReference>
<feature type="binding site" evidence="7">
    <location>
        <begin position="68"/>
        <end position="72"/>
    </location>
    <ligand>
        <name>GTP</name>
        <dbReference type="ChEBI" id="CHEBI:37565"/>
    </ligand>
</feature>
<proteinExistence type="inferred from homology"/>
<gene>
    <name evidence="7" type="primary">era</name>
    <name evidence="12" type="ORF">N47_E44190</name>
</gene>
<dbReference type="Gene3D" id="3.30.300.20">
    <property type="match status" value="1"/>
</dbReference>
<comment type="similarity">
    <text evidence="1 7 8 9">Belongs to the TRAFAC class TrmE-Era-EngA-EngB-Septin-like GTPase superfamily. Era GTPase family.</text>
</comment>
<keyword evidence="7" id="KW-0963">Cytoplasm</keyword>
<dbReference type="FunFam" id="3.30.300.20:FF:000003">
    <property type="entry name" value="GTPase Era"/>
    <property type="match status" value="1"/>
</dbReference>
<dbReference type="InterPro" id="IPR015946">
    <property type="entry name" value="KH_dom-like_a/b"/>
</dbReference>
<dbReference type="HAMAP" id="MF_00367">
    <property type="entry name" value="GTPase_Era"/>
    <property type="match status" value="1"/>
</dbReference>
<evidence type="ECO:0000256" key="2">
    <source>
        <dbReference type="ARBA" id="ARBA00020484"/>
    </source>
</evidence>
<evidence type="ECO:0000256" key="5">
    <source>
        <dbReference type="ARBA" id="ARBA00022884"/>
    </source>
</evidence>
<dbReference type="InterPro" id="IPR004044">
    <property type="entry name" value="KH_dom_type_2"/>
</dbReference>
<dbReference type="CDD" id="cd04163">
    <property type="entry name" value="Era"/>
    <property type="match status" value="1"/>
</dbReference>
<feature type="binding site" evidence="7">
    <location>
        <begin position="21"/>
        <end position="28"/>
    </location>
    <ligand>
        <name>GTP</name>
        <dbReference type="ChEBI" id="CHEBI:37565"/>
    </ligand>
</feature>
<evidence type="ECO:0000313" key="12">
    <source>
        <dbReference type="EMBL" id="CBX30907.1"/>
    </source>
</evidence>
<dbReference type="InterPro" id="IPR009019">
    <property type="entry name" value="KH_sf_prok-type"/>
</dbReference>
<feature type="region of interest" description="G1" evidence="8">
    <location>
        <begin position="21"/>
        <end position="28"/>
    </location>
</feature>
<dbReference type="InterPro" id="IPR005225">
    <property type="entry name" value="Small_GTP-bd"/>
</dbReference>
<dbReference type="Gene3D" id="3.40.50.300">
    <property type="entry name" value="P-loop containing nucleotide triphosphate hydrolases"/>
    <property type="match status" value="1"/>
</dbReference>
<dbReference type="PROSITE" id="PS50823">
    <property type="entry name" value="KH_TYPE_2"/>
    <property type="match status" value="1"/>
</dbReference>
<dbReference type="InterPro" id="IPR006073">
    <property type="entry name" value="GTP-bd"/>
</dbReference>
<dbReference type="PROSITE" id="PS51713">
    <property type="entry name" value="G_ERA"/>
    <property type="match status" value="1"/>
</dbReference>
<dbReference type="GO" id="GO:0005525">
    <property type="term" value="F:GTP binding"/>
    <property type="evidence" value="ECO:0007669"/>
    <property type="project" value="UniProtKB-UniRule"/>
</dbReference>
<feature type="domain" description="Era-type G" evidence="11">
    <location>
        <begin position="13"/>
        <end position="180"/>
    </location>
</feature>
<name>E1YLC4_9BACT</name>
<evidence type="ECO:0000259" key="10">
    <source>
        <dbReference type="PROSITE" id="PS50823"/>
    </source>
</evidence>
<feature type="region of interest" description="G5" evidence="8">
    <location>
        <begin position="159"/>
        <end position="161"/>
    </location>
</feature>
<dbReference type="InterPro" id="IPR030388">
    <property type="entry name" value="G_ERA_dom"/>
</dbReference>
<dbReference type="NCBIfam" id="TIGR00231">
    <property type="entry name" value="small_GTP"/>
    <property type="match status" value="1"/>
</dbReference>
<evidence type="ECO:0000256" key="9">
    <source>
        <dbReference type="RuleBase" id="RU003761"/>
    </source>
</evidence>
<dbReference type="GO" id="GO:0003924">
    <property type="term" value="F:GTPase activity"/>
    <property type="evidence" value="ECO:0007669"/>
    <property type="project" value="UniProtKB-UniRule"/>
</dbReference>